<keyword evidence="2" id="KW-1185">Reference proteome</keyword>
<proteinExistence type="predicted"/>
<dbReference type="Proteomes" id="UP000290365">
    <property type="component" value="Chromosome"/>
</dbReference>
<gene>
    <name evidence="1" type="ORF">EPA93_36655</name>
</gene>
<accession>A0A4P6K0A1</accession>
<name>A0A4P6K0A1_KTERU</name>
<evidence type="ECO:0000313" key="1">
    <source>
        <dbReference type="EMBL" id="QBD81213.1"/>
    </source>
</evidence>
<dbReference type="KEGG" id="kbs:EPA93_36655"/>
<dbReference type="RefSeq" id="WP_129892274.1">
    <property type="nucleotide sequence ID" value="NZ_CP035758.1"/>
</dbReference>
<dbReference type="AlphaFoldDB" id="A0A4P6K0A1"/>
<sequence length="59" mass="6469">MLTLHHVLSQVATLVDAGGIKSTLTARLSPITTSMLRQTHVRIATGEMLDKLMFEQFSA</sequence>
<dbReference type="EMBL" id="CP035758">
    <property type="protein sequence ID" value="QBD81213.1"/>
    <property type="molecule type" value="Genomic_DNA"/>
</dbReference>
<evidence type="ECO:0000313" key="2">
    <source>
        <dbReference type="Proteomes" id="UP000290365"/>
    </source>
</evidence>
<reference evidence="1 2" key="1">
    <citation type="submission" date="2019-01" db="EMBL/GenBank/DDBJ databases">
        <title>Ktedonosporobacter rubrisoli SCAWS-G2.</title>
        <authorList>
            <person name="Huang Y."/>
            <person name="Yan B."/>
        </authorList>
    </citation>
    <scope>NUCLEOTIDE SEQUENCE [LARGE SCALE GENOMIC DNA]</scope>
    <source>
        <strain evidence="1 2">SCAWS-G2</strain>
    </source>
</reference>
<organism evidence="1 2">
    <name type="scientific">Ktedonosporobacter rubrisoli</name>
    <dbReference type="NCBI Taxonomy" id="2509675"/>
    <lineage>
        <taxon>Bacteria</taxon>
        <taxon>Bacillati</taxon>
        <taxon>Chloroflexota</taxon>
        <taxon>Ktedonobacteria</taxon>
        <taxon>Ktedonobacterales</taxon>
        <taxon>Ktedonosporobacteraceae</taxon>
        <taxon>Ktedonosporobacter</taxon>
    </lineage>
</organism>
<protein>
    <submittedName>
        <fullName evidence="1">Uncharacterized protein</fullName>
    </submittedName>
</protein>